<dbReference type="AlphaFoldDB" id="K0SWU0"/>
<comment type="caution">
    <text evidence="2">The sequence shown here is derived from an EMBL/GenBank/DDBJ whole genome shotgun (WGS) entry which is preliminary data.</text>
</comment>
<feature type="region of interest" description="Disordered" evidence="1">
    <location>
        <begin position="1"/>
        <end position="21"/>
    </location>
</feature>
<evidence type="ECO:0000313" key="3">
    <source>
        <dbReference type="Proteomes" id="UP000266841"/>
    </source>
</evidence>
<organism evidence="2 3">
    <name type="scientific">Thalassiosira oceanica</name>
    <name type="common">Marine diatom</name>
    <dbReference type="NCBI Taxonomy" id="159749"/>
    <lineage>
        <taxon>Eukaryota</taxon>
        <taxon>Sar</taxon>
        <taxon>Stramenopiles</taxon>
        <taxon>Ochrophyta</taxon>
        <taxon>Bacillariophyta</taxon>
        <taxon>Coscinodiscophyceae</taxon>
        <taxon>Thalassiosirophycidae</taxon>
        <taxon>Thalassiosirales</taxon>
        <taxon>Thalassiosiraceae</taxon>
        <taxon>Thalassiosira</taxon>
    </lineage>
</organism>
<feature type="non-terminal residue" evidence="2">
    <location>
        <position position="1"/>
    </location>
</feature>
<reference evidence="2 3" key="1">
    <citation type="journal article" date="2012" name="Genome Biol.">
        <title>Genome and low-iron response of an oceanic diatom adapted to chronic iron limitation.</title>
        <authorList>
            <person name="Lommer M."/>
            <person name="Specht M."/>
            <person name="Roy A.S."/>
            <person name="Kraemer L."/>
            <person name="Andreson R."/>
            <person name="Gutowska M.A."/>
            <person name="Wolf J."/>
            <person name="Bergner S.V."/>
            <person name="Schilhabel M.B."/>
            <person name="Klostermeier U.C."/>
            <person name="Beiko R.G."/>
            <person name="Rosenstiel P."/>
            <person name="Hippler M."/>
            <person name="Laroche J."/>
        </authorList>
    </citation>
    <scope>NUCLEOTIDE SEQUENCE [LARGE SCALE GENOMIC DNA]</scope>
    <source>
        <strain evidence="2 3">CCMP1005</strain>
    </source>
</reference>
<protein>
    <submittedName>
        <fullName evidence="2">Uncharacterized protein</fullName>
    </submittedName>
</protein>
<feature type="compositionally biased region" description="Basic and acidic residues" evidence="1">
    <location>
        <begin position="165"/>
        <end position="175"/>
    </location>
</feature>
<dbReference type="Proteomes" id="UP000266841">
    <property type="component" value="Unassembled WGS sequence"/>
</dbReference>
<accession>K0SWU0</accession>
<sequence>ALGTPSSAEEGGFGVTTWGGIEKLPSSPVFTKLRRLGASAEDCEAEGWGGGARLGVRPPVPVVTSSPKEKERFRGSRGAPEGGQRERRPPRTDGQLTLDAAKSAVFDRRNRGCALLEHKVGLGGRISRREVSSLRRRKARKKRRSDDSPGPQGRAVPSRAAHVGGLRERTIRRTPDPPSMQLLRPTGRDPIRKGGPRGRAVGRDKRKSRIDETIRRTWVEDGMPAHI</sequence>
<feature type="compositionally biased region" description="Basic residues" evidence="1">
    <location>
        <begin position="134"/>
        <end position="143"/>
    </location>
</feature>
<dbReference type="EMBL" id="AGNL01009400">
    <property type="protein sequence ID" value="EJK69900.1"/>
    <property type="molecule type" value="Genomic_DNA"/>
</dbReference>
<evidence type="ECO:0000256" key="1">
    <source>
        <dbReference type="SAM" id="MobiDB-lite"/>
    </source>
</evidence>
<feature type="region of interest" description="Disordered" evidence="1">
    <location>
        <begin position="121"/>
        <end position="209"/>
    </location>
</feature>
<gene>
    <name evidence="2" type="ORF">THAOC_08800</name>
</gene>
<keyword evidence="3" id="KW-1185">Reference proteome</keyword>
<evidence type="ECO:0000313" key="2">
    <source>
        <dbReference type="EMBL" id="EJK69900.1"/>
    </source>
</evidence>
<proteinExistence type="predicted"/>
<name>K0SWU0_THAOC</name>
<feature type="region of interest" description="Disordered" evidence="1">
    <location>
        <begin position="47"/>
        <end position="104"/>
    </location>
</feature>